<keyword evidence="2" id="KW-1185">Reference proteome</keyword>
<organism evidence="1 2">
    <name type="scientific">Naganishia liquefaciens</name>
    <dbReference type="NCBI Taxonomy" id="104408"/>
    <lineage>
        <taxon>Eukaryota</taxon>
        <taxon>Fungi</taxon>
        <taxon>Dikarya</taxon>
        <taxon>Basidiomycota</taxon>
        <taxon>Agaricomycotina</taxon>
        <taxon>Tremellomycetes</taxon>
        <taxon>Filobasidiales</taxon>
        <taxon>Filobasidiaceae</taxon>
        <taxon>Naganishia</taxon>
    </lineage>
</organism>
<accession>A0A8H3TZR4</accession>
<proteinExistence type="predicted"/>
<sequence length="129" mass="14654">MSSAPVVYEIPFTQAYYHKGVDLSPEEHAQSRLAELRRACLNVAMLDPKVGSARFGTVVDNGVGNEWRIEFSTKDYRLDVQYDIKRKDPITRKRTRKIGYILHVTVVQQNIPNAGQASEPPRQILVSLK</sequence>
<name>A0A8H3TZR4_9TREE</name>
<evidence type="ECO:0000313" key="2">
    <source>
        <dbReference type="Proteomes" id="UP000620104"/>
    </source>
</evidence>
<reference evidence="1" key="1">
    <citation type="submission" date="2020-07" db="EMBL/GenBank/DDBJ databases">
        <title>Draft Genome Sequence of a Deep-Sea Yeast, Naganishia (Cryptococcus) liquefaciens strain N6.</title>
        <authorList>
            <person name="Han Y.W."/>
            <person name="Kajitani R."/>
            <person name="Morimoto H."/>
            <person name="Parhat M."/>
            <person name="Tsubouchi H."/>
            <person name="Bakenova O."/>
            <person name="Ogata M."/>
            <person name="Argunhan B."/>
            <person name="Aoki R."/>
            <person name="Kajiwara S."/>
            <person name="Itoh T."/>
            <person name="Iwasaki H."/>
        </authorList>
    </citation>
    <scope>NUCLEOTIDE SEQUENCE</scope>
    <source>
        <strain evidence="1">N6</strain>
    </source>
</reference>
<evidence type="ECO:0000313" key="1">
    <source>
        <dbReference type="EMBL" id="GHJ90089.1"/>
    </source>
</evidence>
<dbReference type="AlphaFoldDB" id="A0A8H3TZR4"/>
<comment type="caution">
    <text evidence="1">The sequence shown here is derived from an EMBL/GenBank/DDBJ whole genome shotgun (WGS) entry which is preliminary data.</text>
</comment>
<protein>
    <submittedName>
        <fullName evidence="1">Uncharacterized protein</fullName>
    </submittedName>
</protein>
<dbReference type="Proteomes" id="UP000620104">
    <property type="component" value="Unassembled WGS sequence"/>
</dbReference>
<dbReference type="EMBL" id="BLZA01000057">
    <property type="protein sequence ID" value="GHJ90089.1"/>
    <property type="molecule type" value="Genomic_DNA"/>
</dbReference>
<gene>
    <name evidence="1" type="ORF">NliqN6_6491</name>
</gene>
<dbReference type="OrthoDB" id="5070566at2759"/>